<sequence length="169" mass="18630">MTHDEAVCAPFCVRGGRTSGLHLVDDAICSWVKRGQLQKHHATQDSGQPANIELASLRPSASRPSVRDIFLDLNQQLVNPSDGHLQGAARQLLLLRHGGRQARDVGGQRVHPLLQIVHHLEQLLPSRILALPPRIFVLASLSCAAENILEQSDHHAQLGRLRSRRCSLL</sequence>
<evidence type="ECO:0000313" key="1">
    <source>
        <dbReference type="EMBL" id="PVI00056.1"/>
    </source>
</evidence>
<organism evidence="1 2">
    <name type="scientific">Periconia macrospinosa</name>
    <dbReference type="NCBI Taxonomy" id="97972"/>
    <lineage>
        <taxon>Eukaryota</taxon>
        <taxon>Fungi</taxon>
        <taxon>Dikarya</taxon>
        <taxon>Ascomycota</taxon>
        <taxon>Pezizomycotina</taxon>
        <taxon>Dothideomycetes</taxon>
        <taxon>Pleosporomycetidae</taxon>
        <taxon>Pleosporales</taxon>
        <taxon>Massarineae</taxon>
        <taxon>Periconiaceae</taxon>
        <taxon>Periconia</taxon>
    </lineage>
</organism>
<keyword evidence="2" id="KW-1185">Reference proteome</keyword>
<evidence type="ECO:0000313" key="2">
    <source>
        <dbReference type="Proteomes" id="UP000244855"/>
    </source>
</evidence>
<dbReference type="EMBL" id="KZ805380">
    <property type="protein sequence ID" value="PVI00056.1"/>
    <property type="molecule type" value="Genomic_DNA"/>
</dbReference>
<proteinExistence type="predicted"/>
<dbReference type="AlphaFoldDB" id="A0A2V1DPZ4"/>
<accession>A0A2V1DPZ4</accession>
<reference evidence="1 2" key="1">
    <citation type="journal article" date="2018" name="Sci. Rep.">
        <title>Comparative genomics provides insights into the lifestyle and reveals functional heterogeneity of dark septate endophytic fungi.</title>
        <authorList>
            <person name="Knapp D.G."/>
            <person name="Nemeth J.B."/>
            <person name="Barry K."/>
            <person name="Hainaut M."/>
            <person name="Henrissat B."/>
            <person name="Johnson J."/>
            <person name="Kuo A."/>
            <person name="Lim J.H.P."/>
            <person name="Lipzen A."/>
            <person name="Nolan M."/>
            <person name="Ohm R.A."/>
            <person name="Tamas L."/>
            <person name="Grigoriev I.V."/>
            <person name="Spatafora J.W."/>
            <person name="Nagy L.G."/>
            <person name="Kovacs G.M."/>
        </authorList>
    </citation>
    <scope>NUCLEOTIDE SEQUENCE [LARGE SCALE GENOMIC DNA]</scope>
    <source>
        <strain evidence="1 2">DSE2036</strain>
    </source>
</reference>
<gene>
    <name evidence="1" type="ORF">DM02DRAFT_411775</name>
</gene>
<name>A0A2V1DPZ4_9PLEO</name>
<protein>
    <submittedName>
        <fullName evidence="1">Uncharacterized protein</fullName>
    </submittedName>
</protein>
<dbReference type="Proteomes" id="UP000244855">
    <property type="component" value="Unassembled WGS sequence"/>
</dbReference>